<comment type="caution">
    <text evidence="2">The sequence shown here is derived from an EMBL/GenBank/DDBJ whole genome shotgun (WGS) entry which is preliminary data.</text>
</comment>
<protein>
    <submittedName>
        <fullName evidence="2">Iron dicitrate transport regulator FecR</fullName>
    </submittedName>
</protein>
<name>A0A6N8LXU2_9SPHN</name>
<proteinExistence type="predicted"/>
<dbReference type="InterPro" id="IPR006860">
    <property type="entry name" value="FecR"/>
</dbReference>
<evidence type="ECO:0000313" key="3">
    <source>
        <dbReference type="Proteomes" id="UP000436801"/>
    </source>
</evidence>
<gene>
    <name evidence="2" type="ORF">GQR91_16890</name>
</gene>
<evidence type="ECO:0000259" key="1">
    <source>
        <dbReference type="Pfam" id="PF04773"/>
    </source>
</evidence>
<dbReference type="Gene3D" id="2.60.120.1440">
    <property type="match status" value="1"/>
</dbReference>
<feature type="domain" description="FecR protein" evidence="1">
    <location>
        <begin position="110"/>
        <end position="199"/>
    </location>
</feature>
<organism evidence="2 3">
    <name type="scientific">Sphingomonas carotinifaciens</name>
    <dbReference type="NCBI Taxonomy" id="1166323"/>
    <lineage>
        <taxon>Bacteria</taxon>
        <taxon>Pseudomonadati</taxon>
        <taxon>Pseudomonadota</taxon>
        <taxon>Alphaproteobacteria</taxon>
        <taxon>Sphingomonadales</taxon>
        <taxon>Sphingomonadaceae</taxon>
        <taxon>Sphingomonas</taxon>
    </lineage>
</organism>
<accession>A0A6N8LXU2</accession>
<dbReference type="AlphaFoldDB" id="A0A6N8LXU2"/>
<dbReference type="RefSeq" id="WP_149680875.1">
    <property type="nucleotide sequence ID" value="NZ_WSUT01000005.1"/>
</dbReference>
<dbReference type="PANTHER" id="PTHR30273">
    <property type="entry name" value="PERIPLASMIC SIGNAL SENSOR AND SIGMA FACTOR ACTIVATOR FECR-RELATED"/>
    <property type="match status" value="1"/>
</dbReference>
<reference evidence="2 3" key="1">
    <citation type="submission" date="2019-12" db="EMBL/GenBank/DDBJ databases">
        <authorList>
            <person name="Zheng J."/>
        </authorList>
    </citation>
    <scope>NUCLEOTIDE SEQUENCE [LARGE SCALE GENOMIC DNA]</scope>
    <source>
        <strain evidence="2 3">DSM 27347</strain>
    </source>
</reference>
<dbReference type="PIRSF" id="PIRSF018266">
    <property type="entry name" value="FecR"/>
    <property type="match status" value="1"/>
</dbReference>
<dbReference type="EMBL" id="WSUT01000005">
    <property type="protein sequence ID" value="MWC45294.1"/>
    <property type="molecule type" value="Genomic_DNA"/>
</dbReference>
<dbReference type="GO" id="GO:0016989">
    <property type="term" value="F:sigma factor antagonist activity"/>
    <property type="evidence" value="ECO:0007669"/>
    <property type="project" value="TreeGrafter"/>
</dbReference>
<dbReference type="Proteomes" id="UP000436801">
    <property type="component" value="Unassembled WGS sequence"/>
</dbReference>
<sequence length="311" mass="32380">MMAGDGDDETARDWAIRSADPAFDDWDALTDWLAADPVRADRYHHAAANLADMTDLLRHAPASVPAPTPAFAPTRRRRWWPAGVATAAAAAAAVFFVVGDPDPAAQPYAVETAAGATRTVALADGSRIALAGGTRLILDRTDTRLAALERGQALFTIRHDAQHPFRVRVGGEELVDTGTVFDVARAATGLRVAVAEGGVMVDPAGERLALGPGDRLEVTGAHRVVSHVAVASVGAWERGQLSYLATPLGTVAAEVGQALGLRITVAPAVATRPFTGTVALDGIRRDPASLGALVDVAMVRRGDGWELGPGS</sequence>
<evidence type="ECO:0000313" key="2">
    <source>
        <dbReference type="EMBL" id="MWC45294.1"/>
    </source>
</evidence>
<dbReference type="PANTHER" id="PTHR30273:SF2">
    <property type="entry name" value="PROTEIN FECR"/>
    <property type="match status" value="1"/>
</dbReference>
<dbReference type="InterPro" id="IPR012373">
    <property type="entry name" value="Ferrdict_sens_TM"/>
</dbReference>
<dbReference type="OrthoDB" id="7346218at2"/>
<dbReference type="Pfam" id="PF04773">
    <property type="entry name" value="FecR"/>
    <property type="match status" value="1"/>
</dbReference>